<evidence type="ECO:0000313" key="1">
    <source>
        <dbReference type="EMBL" id="TDR80615.1"/>
    </source>
</evidence>
<name>A0A4R7B9V6_9NEIS</name>
<gene>
    <name evidence="1" type="ORF">DFP86_104113</name>
</gene>
<proteinExistence type="predicted"/>
<dbReference type="OrthoDB" id="8527830at2"/>
<reference evidence="1 2" key="1">
    <citation type="submission" date="2019-03" db="EMBL/GenBank/DDBJ databases">
        <title>Genomic Encyclopedia of Type Strains, Phase III (KMG-III): the genomes of soil and plant-associated and newly described type strains.</title>
        <authorList>
            <person name="Whitman W."/>
        </authorList>
    </citation>
    <scope>NUCLEOTIDE SEQUENCE [LARGE SCALE GENOMIC DNA]</scope>
    <source>
        <strain evidence="1 2">CECT 8976</strain>
    </source>
</reference>
<accession>A0A4R7B9V6</accession>
<dbReference type="AlphaFoldDB" id="A0A4R7B9V6"/>
<sequence>MPFVQFTPTGEVEALYLKPGQDRAYFPLSDVRVLHFLQASDPALTMALLNASDDAHRLLLSSLIDLLVRNKILAGKSVVTDRDRHLPHRQLDDLIDTVETSEDEALLTLKDSDRNTARIIEDIIDVLIAHKVITLSDLPPGAQHLLSVRRALRAYLSDKVDDLDEV</sequence>
<dbReference type="EMBL" id="SNZP01000004">
    <property type="protein sequence ID" value="TDR80615.1"/>
    <property type="molecule type" value="Genomic_DNA"/>
</dbReference>
<dbReference type="RefSeq" id="WP_133679145.1">
    <property type="nucleotide sequence ID" value="NZ_SNZP01000004.1"/>
</dbReference>
<organism evidence="1 2">
    <name type="scientific">Paludibacterium purpuratum</name>
    <dbReference type="NCBI Taxonomy" id="1144873"/>
    <lineage>
        <taxon>Bacteria</taxon>
        <taxon>Pseudomonadati</taxon>
        <taxon>Pseudomonadota</taxon>
        <taxon>Betaproteobacteria</taxon>
        <taxon>Neisseriales</taxon>
        <taxon>Chromobacteriaceae</taxon>
        <taxon>Paludibacterium</taxon>
    </lineage>
</organism>
<comment type="caution">
    <text evidence="1">The sequence shown here is derived from an EMBL/GenBank/DDBJ whole genome shotgun (WGS) entry which is preliminary data.</text>
</comment>
<evidence type="ECO:0000313" key="2">
    <source>
        <dbReference type="Proteomes" id="UP000295611"/>
    </source>
</evidence>
<protein>
    <submittedName>
        <fullName evidence="1">Uncharacterized protein</fullName>
    </submittedName>
</protein>
<keyword evidence="2" id="KW-1185">Reference proteome</keyword>
<dbReference type="Proteomes" id="UP000295611">
    <property type="component" value="Unassembled WGS sequence"/>
</dbReference>